<protein>
    <submittedName>
        <fullName evidence="1">Uncharacterized protein</fullName>
    </submittedName>
</protein>
<proteinExistence type="predicted"/>
<dbReference type="EMBL" id="CAJDYZ010004371">
    <property type="protein sequence ID" value="CAD1471301.1"/>
    <property type="molecule type" value="Genomic_DNA"/>
</dbReference>
<feature type="non-terminal residue" evidence="1">
    <location>
        <position position="1"/>
    </location>
</feature>
<name>A0A6V7GYP1_9HYME</name>
<keyword evidence="2" id="KW-1185">Reference proteome</keyword>
<reference evidence="1" key="1">
    <citation type="submission" date="2020-07" db="EMBL/GenBank/DDBJ databases">
        <authorList>
            <person name="Nazaruddin N."/>
        </authorList>
    </citation>
    <scope>NUCLEOTIDE SEQUENCE</scope>
</reference>
<evidence type="ECO:0000313" key="2">
    <source>
        <dbReference type="Proteomes" id="UP000752696"/>
    </source>
</evidence>
<accession>A0A6V7GYP1</accession>
<dbReference type="Proteomes" id="UP000752696">
    <property type="component" value="Unassembled WGS sequence"/>
</dbReference>
<organism evidence="1 2">
    <name type="scientific">Heterotrigona itama</name>
    <dbReference type="NCBI Taxonomy" id="395501"/>
    <lineage>
        <taxon>Eukaryota</taxon>
        <taxon>Metazoa</taxon>
        <taxon>Ecdysozoa</taxon>
        <taxon>Arthropoda</taxon>
        <taxon>Hexapoda</taxon>
        <taxon>Insecta</taxon>
        <taxon>Pterygota</taxon>
        <taxon>Neoptera</taxon>
        <taxon>Endopterygota</taxon>
        <taxon>Hymenoptera</taxon>
        <taxon>Apocrita</taxon>
        <taxon>Aculeata</taxon>
        <taxon>Apoidea</taxon>
        <taxon>Anthophila</taxon>
        <taxon>Apidae</taxon>
        <taxon>Heterotrigona</taxon>
    </lineage>
</organism>
<evidence type="ECO:0000313" key="1">
    <source>
        <dbReference type="EMBL" id="CAD1471301.1"/>
    </source>
</evidence>
<comment type="caution">
    <text evidence="1">The sequence shown here is derived from an EMBL/GenBank/DDBJ whole genome shotgun (WGS) entry which is preliminary data.</text>
</comment>
<dbReference type="AlphaFoldDB" id="A0A6V7GYP1"/>
<gene>
    <name evidence="1" type="ORF">MHI_LOCUS216648</name>
</gene>
<sequence>KVKFKVLTLVYRNIHYLSCNCKWSKCVINLPNFRLVKTGLVAVILPLKNDTTDKLK</sequence>